<feature type="domain" description="ABC transmembrane type-1" evidence="8">
    <location>
        <begin position="28"/>
        <end position="216"/>
    </location>
</feature>
<proteinExistence type="inferred from homology"/>
<dbReference type="GO" id="GO:0006865">
    <property type="term" value="P:amino acid transport"/>
    <property type="evidence" value="ECO:0007669"/>
    <property type="project" value="TreeGrafter"/>
</dbReference>
<dbReference type="Gene3D" id="1.10.3720.10">
    <property type="entry name" value="MetI-like"/>
    <property type="match status" value="1"/>
</dbReference>
<evidence type="ECO:0000256" key="2">
    <source>
        <dbReference type="ARBA" id="ARBA00022448"/>
    </source>
</evidence>
<dbReference type="GO" id="GO:0043190">
    <property type="term" value="C:ATP-binding cassette (ABC) transporter complex"/>
    <property type="evidence" value="ECO:0007669"/>
    <property type="project" value="InterPro"/>
</dbReference>
<feature type="transmembrane region" description="Helical" evidence="7">
    <location>
        <begin position="64"/>
        <end position="88"/>
    </location>
</feature>
<comment type="subcellular location">
    <subcellularLocation>
        <location evidence="1 7">Cell membrane</location>
        <topology evidence="1 7">Multi-pass membrane protein</topology>
    </subcellularLocation>
</comment>
<dbReference type="EMBL" id="DVFJ01000005">
    <property type="protein sequence ID" value="HIQ70848.1"/>
    <property type="molecule type" value="Genomic_DNA"/>
</dbReference>
<reference evidence="9" key="2">
    <citation type="journal article" date="2021" name="PeerJ">
        <title>Extensive microbial diversity within the chicken gut microbiome revealed by metagenomics and culture.</title>
        <authorList>
            <person name="Gilroy R."/>
            <person name="Ravi A."/>
            <person name="Getino M."/>
            <person name="Pursley I."/>
            <person name="Horton D.L."/>
            <person name="Alikhan N.F."/>
            <person name="Baker D."/>
            <person name="Gharbi K."/>
            <person name="Hall N."/>
            <person name="Watson M."/>
            <person name="Adriaenssens E.M."/>
            <person name="Foster-Nyarko E."/>
            <person name="Jarju S."/>
            <person name="Secka A."/>
            <person name="Antonio M."/>
            <person name="Oren A."/>
            <person name="Chaudhuri R.R."/>
            <person name="La Ragione R."/>
            <person name="Hildebrand F."/>
            <person name="Pallen M.J."/>
        </authorList>
    </citation>
    <scope>NUCLEOTIDE SEQUENCE</scope>
    <source>
        <strain evidence="9">ChiSxjej2B14-6234</strain>
    </source>
</reference>
<dbReference type="InterPro" id="IPR043429">
    <property type="entry name" value="ArtM/GltK/GlnP/TcyL/YhdX-like"/>
</dbReference>
<evidence type="ECO:0000313" key="9">
    <source>
        <dbReference type="EMBL" id="HIQ70848.1"/>
    </source>
</evidence>
<dbReference type="AlphaFoldDB" id="A0A9D1CQ84"/>
<evidence type="ECO:0000313" key="10">
    <source>
        <dbReference type="Proteomes" id="UP000886887"/>
    </source>
</evidence>
<evidence type="ECO:0000256" key="7">
    <source>
        <dbReference type="RuleBase" id="RU363032"/>
    </source>
</evidence>
<keyword evidence="2 7" id="KW-0813">Transport</keyword>
<reference evidence="9" key="1">
    <citation type="submission" date="2020-10" db="EMBL/GenBank/DDBJ databases">
        <authorList>
            <person name="Gilroy R."/>
        </authorList>
    </citation>
    <scope>NUCLEOTIDE SEQUENCE</scope>
    <source>
        <strain evidence="9">ChiSxjej2B14-6234</strain>
    </source>
</reference>
<gene>
    <name evidence="9" type="ORF">IAB73_01360</name>
</gene>
<dbReference type="PROSITE" id="PS50928">
    <property type="entry name" value="ABC_TM1"/>
    <property type="match status" value="1"/>
</dbReference>
<evidence type="ECO:0000256" key="5">
    <source>
        <dbReference type="ARBA" id="ARBA00022989"/>
    </source>
</evidence>
<evidence type="ECO:0000256" key="4">
    <source>
        <dbReference type="ARBA" id="ARBA00022692"/>
    </source>
</evidence>
<keyword evidence="3" id="KW-1003">Cell membrane</keyword>
<dbReference type="InterPro" id="IPR010065">
    <property type="entry name" value="AA_ABC_transptr_permease_3TM"/>
</dbReference>
<protein>
    <submittedName>
        <fullName evidence="9">Amino acid ABC transporter permease</fullName>
    </submittedName>
</protein>
<dbReference type="Proteomes" id="UP000886887">
    <property type="component" value="Unassembled WGS sequence"/>
</dbReference>
<organism evidence="9 10">
    <name type="scientific">Candidatus Onthenecus intestinigallinarum</name>
    <dbReference type="NCBI Taxonomy" id="2840875"/>
    <lineage>
        <taxon>Bacteria</taxon>
        <taxon>Bacillati</taxon>
        <taxon>Bacillota</taxon>
        <taxon>Clostridia</taxon>
        <taxon>Eubacteriales</taxon>
        <taxon>Candidatus Onthenecus</taxon>
    </lineage>
</organism>
<dbReference type="GO" id="GO:0022857">
    <property type="term" value="F:transmembrane transporter activity"/>
    <property type="evidence" value="ECO:0007669"/>
    <property type="project" value="InterPro"/>
</dbReference>
<dbReference type="InterPro" id="IPR035906">
    <property type="entry name" value="MetI-like_sf"/>
</dbReference>
<evidence type="ECO:0000256" key="3">
    <source>
        <dbReference type="ARBA" id="ARBA00022475"/>
    </source>
</evidence>
<feature type="transmembrane region" description="Helical" evidence="7">
    <location>
        <begin position="28"/>
        <end position="52"/>
    </location>
</feature>
<dbReference type="PANTHER" id="PTHR30614">
    <property type="entry name" value="MEMBRANE COMPONENT OF AMINO ACID ABC TRANSPORTER"/>
    <property type="match status" value="1"/>
</dbReference>
<dbReference type="PANTHER" id="PTHR30614:SF41">
    <property type="entry name" value="INNER MEMBRANE AMINO-ACID ABC TRANSPORTER PERMEASE PROTEIN YHDY"/>
    <property type="match status" value="1"/>
</dbReference>
<keyword evidence="4 7" id="KW-0812">Transmembrane</keyword>
<evidence type="ECO:0000256" key="1">
    <source>
        <dbReference type="ARBA" id="ARBA00004651"/>
    </source>
</evidence>
<dbReference type="NCBIfam" id="TIGR01726">
    <property type="entry name" value="HEQRo_perm_3TM"/>
    <property type="match status" value="1"/>
</dbReference>
<dbReference type="InterPro" id="IPR000515">
    <property type="entry name" value="MetI-like"/>
</dbReference>
<accession>A0A9D1CQ84</accession>
<keyword evidence="5 7" id="KW-1133">Transmembrane helix</keyword>
<evidence type="ECO:0000259" key="8">
    <source>
        <dbReference type="PROSITE" id="PS50928"/>
    </source>
</evidence>
<dbReference type="CDD" id="cd06261">
    <property type="entry name" value="TM_PBP2"/>
    <property type="match status" value="1"/>
</dbReference>
<name>A0A9D1CQ84_9FIRM</name>
<sequence>MVELLSSLRDTVVTVYTPLFFKVLGEGLLVTLQIALSTIAISFVAGSALAIMRNGKNPVARWVATIYVETVRNIPLLFFITMMVFFSPFPSNKIFNATLAMSIFTSGVVAEIVRGGLNGVPKGQWEAASSQGFGAFQAMVHIILPQAYRRILAPMIAQFVTTIKDTSFCAALAMGDLYDRAKQAINQLDLRDHTAAVYVTVALVYFLVCFTFTNLAKRVQRSSYVIK</sequence>
<comment type="similarity">
    <text evidence="7">Belongs to the binding-protein-dependent transport system permease family.</text>
</comment>
<feature type="transmembrane region" description="Helical" evidence="7">
    <location>
        <begin position="195"/>
        <end position="216"/>
    </location>
</feature>
<dbReference type="Pfam" id="PF00528">
    <property type="entry name" value="BPD_transp_1"/>
    <property type="match status" value="1"/>
</dbReference>
<evidence type="ECO:0000256" key="6">
    <source>
        <dbReference type="ARBA" id="ARBA00023136"/>
    </source>
</evidence>
<dbReference type="SUPFAM" id="SSF161098">
    <property type="entry name" value="MetI-like"/>
    <property type="match status" value="1"/>
</dbReference>
<comment type="caution">
    <text evidence="9">The sequence shown here is derived from an EMBL/GenBank/DDBJ whole genome shotgun (WGS) entry which is preliminary data.</text>
</comment>
<keyword evidence="6 7" id="KW-0472">Membrane</keyword>